<dbReference type="EMBL" id="VIGB01000003">
    <property type="protein sequence ID" value="TQF03805.1"/>
    <property type="molecule type" value="Genomic_DNA"/>
</dbReference>
<proteinExistence type="predicted"/>
<evidence type="ECO:0000256" key="4">
    <source>
        <dbReference type="SAM" id="MobiDB-lite"/>
    </source>
</evidence>
<evidence type="ECO:0000256" key="1">
    <source>
        <dbReference type="ARBA" id="ARBA00022723"/>
    </source>
</evidence>
<accession>A0A540W461</accession>
<feature type="region of interest" description="Disordered" evidence="4">
    <location>
        <begin position="65"/>
        <end position="84"/>
    </location>
</feature>
<keyword evidence="3" id="KW-0862">Zinc</keyword>
<protein>
    <recommendedName>
        <fullName evidence="5">Aminodeoxyfutalosine deaminase/Imidazolonepropionase-like composite domain-containing protein</fullName>
    </recommendedName>
</protein>
<keyword evidence="7" id="KW-1185">Reference proteome</keyword>
<dbReference type="Proteomes" id="UP000319103">
    <property type="component" value="Unassembled WGS sequence"/>
</dbReference>
<evidence type="ECO:0000313" key="6">
    <source>
        <dbReference type="EMBL" id="TQF03805.1"/>
    </source>
</evidence>
<dbReference type="Pfam" id="PF22039">
    <property type="entry name" value="HUTI_composite_bact"/>
    <property type="match status" value="1"/>
</dbReference>
<feature type="domain" description="Aminodeoxyfutalosine deaminase/Imidazolonepropionase-like composite" evidence="5">
    <location>
        <begin position="11"/>
        <end position="35"/>
    </location>
</feature>
<reference evidence="6 7" key="1">
    <citation type="submission" date="2019-06" db="EMBL/GenBank/DDBJ databases">
        <title>Description of Kitasatospora acidophila sp. nov. isolated from pine grove soil, and reclassification of Streptomyces novaecaesareae to Kitasatospora novaeceasareae comb. nov.</title>
        <authorList>
            <person name="Kim M.J."/>
        </authorList>
    </citation>
    <scope>NUCLEOTIDE SEQUENCE [LARGE SCALE GENOMIC DNA]</scope>
    <source>
        <strain evidence="6 7">MMS16-CNU292</strain>
    </source>
</reference>
<dbReference type="GO" id="GO:0016810">
    <property type="term" value="F:hydrolase activity, acting on carbon-nitrogen (but not peptide) bonds"/>
    <property type="evidence" value="ECO:0007669"/>
    <property type="project" value="InterPro"/>
</dbReference>
<evidence type="ECO:0000256" key="2">
    <source>
        <dbReference type="ARBA" id="ARBA00022801"/>
    </source>
</evidence>
<dbReference type="InterPro" id="IPR011059">
    <property type="entry name" value="Metal-dep_hydrolase_composite"/>
</dbReference>
<dbReference type="RefSeq" id="WP_141634412.1">
    <property type="nucleotide sequence ID" value="NZ_VIGB01000003.1"/>
</dbReference>
<evidence type="ECO:0000259" key="5">
    <source>
        <dbReference type="Pfam" id="PF22039"/>
    </source>
</evidence>
<dbReference type="InterPro" id="IPR054418">
    <property type="entry name" value="MQNX/HUTI_composite_N"/>
</dbReference>
<evidence type="ECO:0000313" key="7">
    <source>
        <dbReference type="Proteomes" id="UP000319103"/>
    </source>
</evidence>
<evidence type="ECO:0000256" key="3">
    <source>
        <dbReference type="ARBA" id="ARBA00022833"/>
    </source>
</evidence>
<dbReference type="SUPFAM" id="SSF51338">
    <property type="entry name" value="Composite domain of metallo-dependent hydrolases"/>
    <property type="match status" value="1"/>
</dbReference>
<keyword evidence="1" id="KW-0479">Metal-binding</keyword>
<organism evidence="6 7">
    <name type="scientific">Kitasatospora acidiphila</name>
    <dbReference type="NCBI Taxonomy" id="2567942"/>
    <lineage>
        <taxon>Bacteria</taxon>
        <taxon>Bacillati</taxon>
        <taxon>Actinomycetota</taxon>
        <taxon>Actinomycetes</taxon>
        <taxon>Kitasatosporales</taxon>
        <taxon>Streptomycetaceae</taxon>
        <taxon>Kitasatospora</taxon>
    </lineage>
</organism>
<comment type="caution">
    <text evidence="6">The sequence shown here is derived from an EMBL/GenBank/DDBJ whole genome shotgun (WGS) entry which is preliminary data.</text>
</comment>
<dbReference type="GO" id="GO:0046872">
    <property type="term" value="F:metal ion binding"/>
    <property type="evidence" value="ECO:0007669"/>
    <property type="project" value="UniProtKB-KW"/>
</dbReference>
<dbReference type="Gene3D" id="2.30.40.10">
    <property type="entry name" value="Urease, subunit C, domain 1"/>
    <property type="match status" value="1"/>
</dbReference>
<keyword evidence="2" id="KW-0378">Hydrolase</keyword>
<sequence>MLTLHRGAVDAVLVQDDRIAALGPAAELAAAHPGARVRDWPGGRITGGLVEPAAVELLERRYHPDPREGIGTAPRELPAGLSDPALGGSARRGLQALLARGVTAVVGPFTVPVVRTAVARSGLAVVAADAPFDRDSTVGGRADFAVFGPIGAADDHCLATVLAGRIVFRGRS</sequence>
<dbReference type="AlphaFoldDB" id="A0A540W461"/>
<name>A0A540W461_9ACTN</name>
<gene>
    <name evidence="6" type="ORF">E6W39_18210</name>
</gene>
<dbReference type="OrthoDB" id="3400812at2"/>